<evidence type="ECO:0000259" key="1">
    <source>
        <dbReference type="PROSITE" id="PS51340"/>
    </source>
</evidence>
<dbReference type="PROSITE" id="PS51340">
    <property type="entry name" value="MOSC"/>
    <property type="match status" value="1"/>
</dbReference>
<sequence>MQVSELAIYPIKSCRGIALTQAQVLSKGFLWDREFMITNEQGQFLTQREFPQLATLGVTIDGERITLSGEAIAPLSVQTTNQGTSQEVQVWRDRTPAIDQGETVAQWLTQALALPFPVRLFRQSPHPLRIADPHYTGRTDQPVSFADAYPFLLTNTASLAELNRRLEATYGNSSQQVPMARFRPNIVIHSDHPFLEDHWQTVQIGALRFAVVKPCSRCLVTTTDQQTGQRNPLKEPLKTLNTFRNQGGQIMFGQNLIPLAEGRIAVGDPVTVIGTC</sequence>
<dbReference type="Pfam" id="PF03473">
    <property type="entry name" value="MOSC"/>
    <property type="match status" value="1"/>
</dbReference>
<evidence type="ECO:0000313" key="3">
    <source>
        <dbReference type="Proteomes" id="UP001526426"/>
    </source>
</evidence>
<proteinExistence type="predicted"/>
<gene>
    <name evidence="2" type="ORF">K4A83_04870</name>
</gene>
<accession>A0ABT3L3C6</accession>
<protein>
    <submittedName>
        <fullName evidence="2">MOSC domain-containing protein</fullName>
    </submittedName>
</protein>
<name>A0ABT3L3C6_9CYAN</name>
<dbReference type="InterPro" id="IPR005302">
    <property type="entry name" value="MoCF_Sase_C"/>
</dbReference>
<dbReference type="SUPFAM" id="SSF50800">
    <property type="entry name" value="PK beta-barrel domain-like"/>
    <property type="match status" value="1"/>
</dbReference>
<dbReference type="InterPro" id="IPR011037">
    <property type="entry name" value="Pyrv_Knase-like_insert_dom_sf"/>
</dbReference>
<dbReference type="PANTHER" id="PTHR14237">
    <property type="entry name" value="MOLYBDOPTERIN COFACTOR SULFURASE MOSC"/>
    <property type="match status" value="1"/>
</dbReference>
<feature type="domain" description="MOSC" evidence="1">
    <location>
        <begin position="122"/>
        <end position="273"/>
    </location>
</feature>
<dbReference type="RefSeq" id="WP_265263314.1">
    <property type="nucleotide sequence ID" value="NZ_JAIHOM010000016.1"/>
</dbReference>
<dbReference type="InterPro" id="IPR005303">
    <property type="entry name" value="MOCOS_middle"/>
</dbReference>
<dbReference type="EMBL" id="JAIHOM010000016">
    <property type="protein sequence ID" value="MCW6035604.1"/>
    <property type="molecule type" value="Genomic_DNA"/>
</dbReference>
<evidence type="ECO:0000313" key="2">
    <source>
        <dbReference type="EMBL" id="MCW6035604.1"/>
    </source>
</evidence>
<dbReference type="Proteomes" id="UP001526426">
    <property type="component" value="Unassembled WGS sequence"/>
</dbReference>
<organism evidence="2 3">
    <name type="scientific">Spirulina subsalsa FACHB-351</name>
    <dbReference type="NCBI Taxonomy" id="234711"/>
    <lineage>
        <taxon>Bacteria</taxon>
        <taxon>Bacillati</taxon>
        <taxon>Cyanobacteriota</taxon>
        <taxon>Cyanophyceae</taxon>
        <taxon>Spirulinales</taxon>
        <taxon>Spirulinaceae</taxon>
        <taxon>Spirulina</taxon>
    </lineage>
</organism>
<keyword evidence="3" id="KW-1185">Reference proteome</keyword>
<dbReference type="SUPFAM" id="SSF141673">
    <property type="entry name" value="MOSC N-terminal domain-like"/>
    <property type="match status" value="1"/>
</dbReference>
<dbReference type="PANTHER" id="PTHR14237:SF19">
    <property type="entry name" value="MITOCHONDRIAL AMIDOXIME REDUCING COMPONENT 1"/>
    <property type="match status" value="1"/>
</dbReference>
<dbReference type="Pfam" id="PF03476">
    <property type="entry name" value="MOSC_N"/>
    <property type="match status" value="1"/>
</dbReference>
<reference evidence="2 3" key="1">
    <citation type="submission" date="2021-08" db="EMBL/GenBank/DDBJ databases">
        <title>Draft genome sequence of Spirulina subsalsa with high tolerance to salinity and hype-accumulation of phycocyanin.</title>
        <authorList>
            <person name="Pei H."/>
            <person name="Jiang L."/>
        </authorList>
    </citation>
    <scope>NUCLEOTIDE SEQUENCE [LARGE SCALE GENOMIC DNA]</scope>
    <source>
        <strain evidence="2 3">FACHB-351</strain>
    </source>
</reference>
<comment type="caution">
    <text evidence="2">The sequence shown here is derived from an EMBL/GenBank/DDBJ whole genome shotgun (WGS) entry which is preliminary data.</text>
</comment>